<keyword evidence="3 6" id="KW-1133">Transmembrane helix</keyword>
<evidence type="ECO:0000256" key="1">
    <source>
        <dbReference type="ARBA" id="ARBA00004651"/>
    </source>
</evidence>
<dbReference type="EMBL" id="JACBZH010000001">
    <property type="protein sequence ID" value="NYH91221.1"/>
    <property type="molecule type" value="Genomic_DNA"/>
</dbReference>
<dbReference type="Gene3D" id="3.40.50.300">
    <property type="entry name" value="P-loop containing nucleotide triphosphate hydrolases"/>
    <property type="match status" value="1"/>
</dbReference>
<feature type="region of interest" description="Disordered" evidence="5">
    <location>
        <begin position="573"/>
        <end position="593"/>
    </location>
</feature>
<dbReference type="InterPro" id="IPR039421">
    <property type="entry name" value="Type_1_exporter"/>
</dbReference>
<dbReference type="PROSITE" id="PS50929">
    <property type="entry name" value="ABC_TM1F"/>
    <property type="match status" value="1"/>
</dbReference>
<feature type="transmembrane region" description="Helical" evidence="6">
    <location>
        <begin position="155"/>
        <end position="175"/>
    </location>
</feature>
<dbReference type="InterPro" id="IPR003439">
    <property type="entry name" value="ABC_transporter-like_ATP-bd"/>
</dbReference>
<feature type="transmembrane region" description="Helical" evidence="6">
    <location>
        <begin position="80"/>
        <end position="100"/>
    </location>
</feature>
<dbReference type="SUPFAM" id="SSF52540">
    <property type="entry name" value="P-loop containing nucleoside triphosphate hydrolases"/>
    <property type="match status" value="1"/>
</dbReference>
<dbReference type="InterPro" id="IPR011527">
    <property type="entry name" value="ABC1_TM_dom"/>
</dbReference>
<proteinExistence type="predicted"/>
<keyword evidence="4 6" id="KW-0472">Membrane</keyword>
<sequence length="593" mass="62973">MDPNEPDGADPMEQIRPVSELVDYPSTPWRYLWWLTRSQAGRVARGTVLGTVWMVTLPVPPLMLAFAVDDGLRRGSMGRVVLWAVLILVTGIAIAVVAILRHRTMTRIRTEAALQTIEAAIAQSVRLGASLTKRTTAGEVVAVGVGDAWTIAMSLTITGPGVGAVLGYAVIAVLLMKISVVLALIIVVGLPILLLAIGPLLGRVRIRVSDYRDAQELLSTRMVDIVSGLRVLDSLGGKRLFGERFVGESLTVERTGTRLARSESLVQAIAVGLPALFLACVVWVAAHLSAEGVLTVGDLVAVYGYLIVAVMPISSFIESAKDLNQALVAAGRVVDFLGHSPDQRGQVTPADTSFVLEDPASGLRVKSGEFAVVAGADRGAISAAIDRLGGVVASEATWNGRQLTELDRHALRSRVVVLDDDAFVFQGSARDVVSSGRTVDRAQLDAVASASGFDEVLRGLTGGWDAEILPRGANLSGGQRQRLRLAQALALEPEVLIALDPLSAVDAITEAQVAQRVRESRRDSTTVVATTSIAVLGLADLVHFFEGSRVEGSRLVASGSHADLMRQEPRYRRLVSRDSGDDPSDAAAYEVGA</sequence>
<dbReference type="InterPro" id="IPR017871">
    <property type="entry name" value="ABC_transporter-like_CS"/>
</dbReference>
<evidence type="ECO:0000313" key="9">
    <source>
        <dbReference type="EMBL" id="NYH91221.1"/>
    </source>
</evidence>
<feature type="domain" description="ABC transporter" evidence="7">
    <location>
        <begin position="342"/>
        <end position="577"/>
    </location>
</feature>
<evidence type="ECO:0000256" key="3">
    <source>
        <dbReference type="ARBA" id="ARBA00022989"/>
    </source>
</evidence>
<dbReference type="InterPro" id="IPR027417">
    <property type="entry name" value="P-loop_NTPase"/>
</dbReference>
<keyword evidence="10" id="KW-1185">Reference proteome</keyword>
<dbReference type="RefSeq" id="WP_179788830.1">
    <property type="nucleotide sequence ID" value="NZ_BAAARR010000023.1"/>
</dbReference>
<dbReference type="PANTHER" id="PTHR43394:SF1">
    <property type="entry name" value="ATP-BINDING CASSETTE SUB-FAMILY B MEMBER 10, MITOCHONDRIAL"/>
    <property type="match status" value="1"/>
</dbReference>
<dbReference type="AlphaFoldDB" id="A0A852ZDI6"/>
<dbReference type="Gene3D" id="1.20.1560.10">
    <property type="entry name" value="ABC transporter type 1, transmembrane domain"/>
    <property type="match status" value="1"/>
</dbReference>
<evidence type="ECO:0000313" key="10">
    <source>
        <dbReference type="Proteomes" id="UP000579605"/>
    </source>
</evidence>
<feature type="transmembrane region" description="Helical" evidence="6">
    <location>
        <begin position="181"/>
        <end position="202"/>
    </location>
</feature>
<dbReference type="GO" id="GO:0005886">
    <property type="term" value="C:plasma membrane"/>
    <property type="evidence" value="ECO:0007669"/>
    <property type="project" value="UniProtKB-SubCell"/>
</dbReference>
<dbReference type="PROSITE" id="PS50893">
    <property type="entry name" value="ABC_TRANSPORTER_2"/>
    <property type="match status" value="1"/>
</dbReference>
<reference evidence="9 10" key="1">
    <citation type="submission" date="2020-07" db="EMBL/GenBank/DDBJ databases">
        <title>Sequencing the genomes of 1000 actinobacteria strains.</title>
        <authorList>
            <person name="Klenk H.-P."/>
        </authorList>
    </citation>
    <scope>NUCLEOTIDE SEQUENCE [LARGE SCALE GENOMIC DNA]</scope>
    <source>
        <strain evidence="9 10">DSM 18448</strain>
    </source>
</reference>
<feature type="transmembrane region" description="Helical" evidence="6">
    <location>
        <begin position="292"/>
        <end position="313"/>
    </location>
</feature>
<keyword evidence="2 6" id="KW-0812">Transmembrane</keyword>
<evidence type="ECO:0000259" key="7">
    <source>
        <dbReference type="PROSITE" id="PS50893"/>
    </source>
</evidence>
<evidence type="ECO:0000256" key="6">
    <source>
        <dbReference type="SAM" id="Phobius"/>
    </source>
</evidence>
<accession>A0A852ZDI6</accession>
<evidence type="ECO:0000256" key="2">
    <source>
        <dbReference type="ARBA" id="ARBA00022692"/>
    </source>
</evidence>
<comment type="caution">
    <text evidence="9">The sequence shown here is derived from an EMBL/GenBank/DDBJ whole genome shotgun (WGS) entry which is preliminary data.</text>
</comment>
<protein>
    <submittedName>
        <fullName evidence="9">ABC-type multidrug transport system fused ATPase/permease subunit</fullName>
    </submittedName>
</protein>
<dbReference type="PROSITE" id="PS00211">
    <property type="entry name" value="ABC_TRANSPORTER_1"/>
    <property type="match status" value="1"/>
</dbReference>
<feature type="transmembrane region" description="Helical" evidence="6">
    <location>
        <begin position="264"/>
        <end position="286"/>
    </location>
</feature>
<feature type="domain" description="ABC transmembrane type-1" evidence="8">
    <location>
        <begin position="46"/>
        <end position="325"/>
    </location>
</feature>
<feature type="transmembrane region" description="Helical" evidence="6">
    <location>
        <begin position="47"/>
        <end position="68"/>
    </location>
</feature>
<dbReference type="GO" id="GO:0005524">
    <property type="term" value="F:ATP binding"/>
    <property type="evidence" value="ECO:0007669"/>
    <property type="project" value="InterPro"/>
</dbReference>
<dbReference type="SUPFAM" id="SSF90123">
    <property type="entry name" value="ABC transporter transmembrane region"/>
    <property type="match status" value="1"/>
</dbReference>
<gene>
    <name evidence="9" type="ORF">F4554_003859</name>
</gene>
<dbReference type="GO" id="GO:0015421">
    <property type="term" value="F:ABC-type oligopeptide transporter activity"/>
    <property type="evidence" value="ECO:0007669"/>
    <property type="project" value="TreeGrafter"/>
</dbReference>
<evidence type="ECO:0000256" key="5">
    <source>
        <dbReference type="SAM" id="MobiDB-lite"/>
    </source>
</evidence>
<evidence type="ECO:0000256" key="4">
    <source>
        <dbReference type="ARBA" id="ARBA00023136"/>
    </source>
</evidence>
<dbReference type="Pfam" id="PF00664">
    <property type="entry name" value="ABC_membrane"/>
    <property type="match status" value="1"/>
</dbReference>
<dbReference type="Pfam" id="PF00005">
    <property type="entry name" value="ABC_tran"/>
    <property type="match status" value="1"/>
</dbReference>
<dbReference type="GO" id="GO:0016887">
    <property type="term" value="F:ATP hydrolysis activity"/>
    <property type="evidence" value="ECO:0007669"/>
    <property type="project" value="InterPro"/>
</dbReference>
<name>A0A852ZDI6_9ACTN</name>
<evidence type="ECO:0000259" key="8">
    <source>
        <dbReference type="PROSITE" id="PS50929"/>
    </source>
</evidence>
<dbReference type="InterPro" id="IPR036640">
    <property type="entry name" value="ABC1_TM_sf"/>
</dbReference>
<dbReference type="CDD" id="cd07346">
    <property type="entry name" value="ABC_6TM_exporters"/>
    <property type="match status" value="1"/>
</dbReference>
<dbReference type="PANTHER" id="PTHR43394">
    <property type="entry name" value="ATP-DEPENDENT PERMEASE MDL1, MITOCHONDRIAL"/>
    <property type="match status" value="1"/>
</dbReference>
<comment type="subcellular location">
    <subcellularLocation>
        <location evidence="1">Cell membrane</location>
        <topology evidence="1">Multi-pass membrane protein</topology>
    </subcellularLocation>
</comment>
<organism evidence="9 10">
    <name type="scientific">Actinopolymorpha rutila</name>
    <dbReference type="NCBI Taxonomy" id="446787"/>
    <lineage>
        <taxon>Bacteria</taxon>
        <taxon>Bacillati</taxon>
        <taxon>Actinomycetota</taxon>
        <taxon>Actinomycetes</taxon>
        <taxon>Propionibacteriales</taxon>
        <taxon>Actinopolymorphaceae</taxon>
        <taxon>Actinopolymorpha</taxon>
    </lineage>
</organism>
<dbReference type="Proteomes" id="UP000579605">
    <property type="component" value="Unassembled WGS sequence"/>
</dbReference>